<keyword evidence="2" id="KW-0812">Transmembrane</keyword>
<feature type="region of interest" description="Disordered" evidence="1">
    <location>
        <begin position="279"/>
        <end position="298"/>
    </location>
</feature>
<accession>A0A8S1J4I0</accession>
<evidence type="ECO:0000256" key="2">
    <source>
        <dbReference type="SAM" id="Phobius"/>
    </source>
</evidence>
<keyword evidence="4" id="KW-1185">Reference proteome</keyword>
<evidence type="ECO:0000256" key="1">
    <source>
        <dbReference type="SAM" id="MobiDB-lite"/>
    </source>
</evidence>
<dbReference type="EMBL" id="CAJHUC010001327">
    <property type="protein sequence ID" value="CAD7700719.1"/>
    <property type="molecule type" value="Genomic_DNA"/>
</dbReference>
<comment type="caution">
    <text evidence="3">The sequence shown here is derived from an EMBL/GenBank/DDBJ whole genome shotgun (WGS) entry which is preliminary data.</text>
</comment>
<dbReference type="AlphaFoldDB" id="A0A8S1J4I0"/>
<evidence type="ECO:0000313" key="3">
    <source>
        <dbReference type="EMBL" id="CAD7700719.1"/>
    </source>
</evidence>
<evidence type="ECO:0000313" key="4">
    <source>
        <dbReference type="Proteomes" id="UP000708148"/>
    </source>
</evidence>
<keyword evidence="2" id="KW-1133">Transmembrane helix</keyword>
<sequence length="298" mass="30961">MHAGMTEQLSAWASQAACLLRPSPVLPHGEYDLAGGVRTALAAFLCLTVARVAFNLIMMGRSGPSEPCEDATPQEWRLEEVWQACGAICLWALAAWAEATGDSPCSALDAGPCAAGWPNVGVSARGAFVLEAQMGWYAHKLVAPWINLALFPSIDSALHGMAAFSGSALAYRYDGIGIAVAATTAFAAPPLLGATRLIRPMGRARGPVALIGCVVFAGIAVLAPIGVMKGVVVDGLGAAREAGGAWGVYCGGVALLAVLYGLQCWWLLGALRRLRQTEEAGEEGAVQDGRGDEAKKEQ</sequence>
<proteinExistence type="predicted"/>
<dbReference type="Proteomes" id="UP000708148">
    <property type="component" value="Unassembled WGS sequence"/>
</dbReference>
<reference evidence="3" key="1">
    <citation type="submission" date="2020-12" db="EMBL/GenBank/DDBJ databases">
        <authorList>
            <person name="Iha C."/>
        </authorList>
    </citation>
    <scope>NUCLEOTIDE SEQUENCE</scope>
</reference>
<organism evidence="3 4">
    <name type="scientific">Ostreobium quekettii</name>
    <dbReference type="NCBI Taxonomy" id="121088"/>
    <lineage>
        <taxon>Eukaryota</taxon>
        <taxon>Viridiplantae</taxon>
        <taxon>Chlorophyta</taxon>
        <taxon>core chlorophytes</taxon>
        <taxon>Ulvophyceae</taxon>
        <taxon>TCBD clade</taxon>
        <taxon>Bryopsidales</taxon>
        <taxon>Ostreobineae</taxon>
        <taxon>Ostreobiaceae</taxon>
        <taxon>Ostreobium</taxon>
    </lineage>
</organism>
<feature type="transmembrane region" description="Helical" evidence="2">
    <location>
        <begin position="246"/>
        <end position="268"/>
    </location>
</feature>
<name>A0A8S1J4I0_9CHLO</name>
<protein>
    <submittedName>
        <fullName evidence="3">Uncharacterized protein</fullName>
    </submittedName>
</protein>
<feature type="transmembrane region" description="Helical" evidence="2">
    <location>
        <begin position="37"/>
        <end position="57"/>
    </location>
</feature>
<feature type="transmembrane region" description="Helical" evidence="2">
    <location>
        <begin position="206"/>
        <end position="226"/>
    </location>
</feature>
<feature type="compositionally biased region" description="Basic and acidic residues" evidence="1">
    <location>
        <begin position="289"/>
        <end position="298"/>
    </location>
</feature>
<keyword evidence="2" id="KW-0472">Membrane</keyword>
<gene>
    <name evidence="3" type="ORF">OSTQU699_LOCUS6078</name>
</gene>